<dbReference type="GO" id="GO:0004325">
    <property type="term" value="F:ferrochelatase activity"/>
    <property type="evidence" value="ECO:0007669"/>
    <property type="project" value="InterPro"/>
</dbReference>
<reference evidence="2 3" key="2">
    <citation type="submission" date="2018-11" db="EMBL/GenBank/DDBJ databases">
        <authorList>
            <consortium name="Pathogen Informatics"/>
        </authorList>
    </citation>
    <scope>NUCLEOTIDE SEQUENCE [LARGE SCALE GENOMIC DNA]</scope>
</reference>
<dbReference type="Proteomes" id="UP000276776">
    <property type="component" value="Unassembled WGS sequence"/>
</dbReference>
<sequence>MLSMCKWPVGPCLCSVKYFGYLQAHNFCSYILGSASVANVHTNARSRKTPKTAVLMLHHGQPRTPFYATKHLAQASHHYYKLPLRLTSSVTRLYWPWAKKIGLCVEDYKYSENISSVIGSYTQVLQECLNNLIPEHQPFFCTHAFLYEEPNIPSVIADLIRQGMERLILLPLYAHYSCFQSGTMLNVAVKALDELTIPLKKDGLSVIDHRLRILSHVSFRCSTIDRWSNHPVAVNFWYSMLQNQLKDHDSLLFVAPHMRGYNSKDYTREVWATCQRLIEFINEALPWKIAWFSPWNCWPTLTMESIELQLYFLRRDRRHRTLVLPISSFIPSFETESLLPNILQDQGVDLVSPPRFSAILTHGFAELIKNHLMGRKESSRLSCRCKLCFSTVCLLREAMLAPQREFSSEIYLGNTNLNDKAVEMQRNERTLLNS</sequence>
<dbReference type="OrthoDB" id="1323at2759"/>
<organism evidence="4">
    <name type="scientific">Thelazia callipaeda</name>
    <name type="common">Oriental eyeworm</name>
    <name type="synonym">Parasitic nematode</name>
    <dbReference type="NCBI Taxonomy" id="103827"/>
    <lineage>
        <taxon>Eukaryota</taxon>
        <taxon>Metazoa</taxon>
        <taxon>Ecdysozoa</taxon>
        <taxon>Nematoda</taxon>
        <taxon>Chromadorea</taxon>
        <taxon>Rhabditida</taxon>
        <taxon>Spirurina</taxon>
        <taxon>Spiruromorpha</taxon>
        <taxon>Thelazioidea</taxon>
        <taxon>Thelaziidae</taxon>
        <taxon>Thelazia</taxon>
    </lineage>
</organism>
<dbReference type="InterPro" id="IPR001015">
    <property type="entry name" value="Ferrochelatase"/>
</dbReference>
<dbReference type="PANTHER" id="PTHR11108:SF1">
    <property type="entry name" value="FERROCHELATASE, MITOCHONDRIAL"/>
    <property type="match status" value="1"/>
</dbReference>
<evidence type="ECO:0000313" key="2">
    <source>
        <dbReference type="EMBL" id="VDM96564.1"/>
    </source>
</evidence>
<keyword evidence="3" id="KW-1185">Reference proteome</keyword>
<dbReference type="STRING" id="103827.A0A0N5CM61"/>
<evidence type="ECO:0000313" key="4">
    <source>
        <dbReference type="WBParaSite" id="TCLT_0000123301-mRNA-1"/>
    </source>
</evidence>
<dbReference type="GO" id="GO:0005739">
    <property type="term" value="C:mitochondrion"/>
    <property type="evidence" value="ECO:0007669"/>
    <property type="project" value="TreeGrafter"/>
</dbReference>
<dbReference type="Pfam" id="PF00762">
    <property type="entry name" value="Ferrochelatase"/>
    <property type="match status" value="1"/>
</dbReference>
<name>A0A0N5CM61_THECL</name>
<proteinExistence type="inferred from homology"/>
<dbReference type="EMBL" id="UYYF01000142">
    <property type="protein sequence ID" value="VDM96564.1"/>
    <property type="molecule type" value="Genomic_DNA"/>
</dbReference>
<accession>A0A0N5CM61</accession>
<dbReference type="WBParaSite" id="TCLT_0000123301-mRNA-1">
    <property type="protein sequence ID" value="TCLT_0000123301-mRNA-1"/>
    <property type="gene ID" value="TCLT_0000123301"/>
</dbReference>
<reference evidence="4" key="1">
    <citation type="submission" date="2017-02" db="UniProtKB">
        <authorList>
            <consortium name="WormBaseParasite"/>
        </authorList>
    </citation>
    <scope>IDENTIFICATION</scope>
</reference>
<protein>
    <submittedName>
        <fullName evidence="4">Ferrochelatase</fullName>
    </submittedName>
</protein>
<evidence type="ECO:0000313" key="3">
    <source>
        <dbReference type="Proteomes" id="UP000276776"/>
    </source>
</evidence>
<dbReference type="OMA" id="PWKLAWF"/>
<comment type="similarity">
    <text evidence="1">Belongs to the ferrochelatase family.</text>
</comment>
<gene>
    <name evidence="2" type="ORF">TCLT_LOCUS1234</name>
</gene>
<dbReference type="PANTHER" id="PTHR11108">
    <property type="entry name" value="FERROCHELATASE"/>
    <property type="match status" value="1"/>
</dbReference>
<evidence type="ECO:0000256" key="1">
    <source>
        <dbReference type="RuleBase" id="RU004185"/>
    </source>
</evidence>
<dbReference type="GO" id="GO:0006783">
    <property type="term" value="P:heme biosynthetic process"/>
    <property type="evidence" value="ECO:0007669"/>
    <property type="project" value="InterPro"/>
</dbReference>
<dbReference type="SUPFAM" id="SSF53800">
    <property type="entry name" value="Chelatase"/>
    <property type="match status" value="1"/>
</dbReference>
<dbReference type="AlphaFoldDB" id="A0A0N5CM61"/>
<dbReference type="Gene3D" id="3.40.50.1400">
    <property type="match status" value="1"/>
</dbReference>